<evidence type="ECO:0000313" key="2">
    <source>
        <dbReference type="Proteomes" id="UP000278775"/>
    </source>
</evidence>
<evidence type="ECO:0000313" key="1">
    <source>
        <dbReference type="EMBL" id="RNA63942.1"/>
    </source>
</evidence>
<protein>
    <recommendedName>
        <fullName evidence="3">Conjugal transfer protein</fullName>
    </recommendedName>
</protein>
<dbReference type="Proteomes" id="UP000278775">
    <property type="component" value="Unassembled WGS sequence"/>
</dbReference>
<organism evidence="1 2">
    <name type="scientific">Chryseobacterium nematophagum</name>
    <dbReference type="NCBI Taxonomy" id="2305228"/>
    <lineage>
        <taxon>Bacteria</taxon>
        <taxon>Pseudomonadati</taxon>
        <taxon>Bacteroidota</taxon>
        <taxon>Flavobacteriia</taxon>
        <taxon>Flavobacteriales</taxon>
        <taxon>Weeksellaceae</taxon>
        <taxon>Chryseobacterium group</taxon>
        <taxon>Chryseobacterium</taxon>
    </lineage>
</organism>
<gene>
    <name evidence="1" type="ORF">D1631_00075</name>
</gene>
<dbReference type="AlphaFoldDB" id="A0A3M7TK61"/>
<dbReference type="EMBL" id="QWIU01000001">
    <property type="protein sequence ID" value="RNA63942.1"/>
    <property type="molecule type" value="Genomic_DNA"/>
</dbReference>
<comment type="caution">
    <text evidence="1">The sequence shown here is derived from an EMBL/GenBank/DDBJ whole genome shotgun (WGS) entry which is preliminary data.</text>
</comment>
<accession>A0A3M7TK61</accession>
<evidence type="ECO:0008006" key="3">
    <source>
        <dbReference type="Google" id="ProtNLM"/>
    </source>
</evidence>
<proteinExistence type="predicted"/>
<dbReference type="Gene3D" id="1.20.58.430">
    <property type="entry name" value="Type IV secretion system, VirB5-domain"/>
    <property type="match status" value="1"/>
</dbReference>
<name>A0A3M7TK61_9FLAO</name>
<dbReference type="InterPro" id="IPR023220">
    <property type="entry name" value="T4SS_VirB5-domain"/>
</dbReference>
<reference evidence="1 2" key="1">
    <citation type="submission" date="2018-08" db="EMBL/GenBank/DDBJ databases">
        <title>Chryseobacterium nematophagum: a novel matrix digesting pathogen of nematodes.</title>
        <authorList>
            <person name="Page A."/>
            <person name="Roberts M."/>
            <person name="Felix M.-A."/>
            <person name="Weir W."/>
        </authorList>
    </citation>
    <scope>NUCLEOTIDE SEQUENCE [LARGE SCALE GENOMIC DNA]</scope>
    <source>
        <strain evidence="1 2">JUb129</strain>
    </source>
</reference>
<sequence length="151" mass="17093">MLFCSLIYAQIPVTDATTNANLGLQLSQSAKQLTQLQNTYKLMKQGHEQYKKINGYVQQMGQLKNIIHLQRQAIDNANLCAKKAKGGKFSLRDIETNLSQISGSIKTVQALLQNNMFNMNDGERIQIMEKELDKVKTANAEIRVKLIKMSY</sequence>